<dbReference type="GeneID" id="60421250"/>
<gene>
    <name evidence="3" type="ORF">NMY3_01161</name>
</gene>
<protein>
    <recommendedName>
        <fullName evidence="2">Core-binding (CB) domain-containing protein</fullName>
    </recommendedName>
</protein>
<dbReference type="EMBL" id="CP012850">
    <property type="protein sequence ID" value="ALI35366.1"/>
    <property type="molecule type" value="Genomic_DNA"/>
</dbReference>
<evidence type="ECO:0000313" key="3">
    <source>
        <dbReference type="EMBL" id="ALI35366.1"/>
    </source>
</evidence>
<dbReference type="Proteomes" id="UP000058925">
    <property type="component" value="Chromosome"/>
</dbReference>
<dbReference type="RefSeq" id="WP_196817847.1">
    <property type="nucleotide sequence ID" value="NZ_CP012850.1"/>
</dbReference>
<feature type="domain" description="Core-binding (CB)" evidence="2">
    <location>
        <begin position="1"/>
        <end position="87"/>
    </location>
</feature>
<evidence type="ECO:0000259" key="2">
    <source>
        <dbReference type="PROSITE" id="PS51900"/>
    </source>
</evidence>
<dbReference type="OrthoDB" id="12201at2157"/>
<sequence length="88" mass="10662">MKSPVTRQKYQKRLEKFFDYLEIDGKTIEEKSIAFVNYTKEYDVRWTFNVILKFMQSLLERFNRKEITGSTIRNYLKSIKVILLKKTA</sequence>
<keyword evidence="1" id="KW-0238">DNA-binding</keyword>
<dbReference type="PROSITE" id="PS51900">
    <property type="entry name" value="CB"/>
    <property type="match status" value="1"/>
</dbReference>
<dbReference type="GO" id="GO:0003677">
    <property type="term" value="F:DNA binding"/>
    <property type="evidence" value="ECO:0007669"/>
    <property type="project" value="UniProtKB-UniRule"/>
</dbReference>
<dbReference type="InterPro" id="IPR044068">
    <property type="entry name" value="CB"/>
</dbReference>
<dbReference type="AlphaFoldDB" id="A0A654LY75"/>
<keyword evidence="4" id="KW-1185">Reference proteome</keyword>
<accession>A0A654LY75</accession>
<reference evidence="4" key="1">
    <citation type="submission" date="2015-10" db="EMBL/GenBank/DDBJ databases">
        <title>Niche specialization of a soil ammonia-oxidizing archaeon, Candidatus Nitrosocosmicus oleophilus.</title>
        <authorList>
            <person name="Jung M.-Y."/>
            <person name="Rhee S.-K."/>
        </authorList>
    </citation>
    <scope>NUCLEOTIDE SEQUENCE [LARGE SCALE GENOMIC DNA]</scope>
    <source>
        <strain evidence="4">MY3</strain>
    </source>
</reference>
<dbReference type="KEGG" id="taa:NMY3_01161"/>
<evidence type="ECO:0000256" key="1">
    <source>
        <dbReference type="PROSITE-ProRule" id="PRU01248"/>
    </source>
</evidence>
<organism evidence="3 4">
    <name type="scientific">Candidatus Nitrosocosmicus oleophilus</name>
    <dbReference type="NCBI Taxonomy" id="1353260"/>
    <lineage>
        <taxon>Archaea</taxon>
        <taxon>Nitrososphaerota</taxon>
        <taxon>Nitrososphaeria</taxon>
        <taxon>Nitrososphaerales</taxon>
        <taxon>Nitrososphaeraceae</taxon>
        <taxon>Candidatus Nitrosocosmicus</taxon>
    </lineage>
</organism>
<name>A0A654LY75_9ARCH</name>
<evidence type="ECO:0000313" key="4">
    <source>
        <dbReference type="Proteomes" id="UP000058925"/>
    </source>
</evidence>
<proteinExistence type="predicted"/>